<feature type="compositionally biased region" description="Polar residues" evidence="1">
    <location>
        <begin position="26"/>
        <end position="40"/>
    </location>
</feature>
<accession>A0A9Q0WZ60</accession>
<reference evidence="3" key="1">
    <citation type="submission" date="2022-11" db="EMBL/GenBank/DDBJ databases">
        <authorList>
            <person name="Hyden B.L."/>
            <person name="Feng K."/>
            <person name="Yates T."/>
            <person name="Jawdy S."/>
            <person name="Smart L.B."/>
            <person name="Muchero W."/>
        </authorList>
    </citation>
    <scope>NUCLEOTIDE SEQUENCE</scope>
    <source>
        <tissue evidence="3">Shoot tip</tissue>
    </source>
</reference>
<evidence type="ECO:0000313" key="4">
    <source>
        <dbReference type="Proteomes" id="UP001151532"/>
    </source>
</evidence>
<comment type="caution">
    <text evidence="3">The sequence shown here is derived from an EMBL/GenBank/DDBJ whole genome shotgun (WGS) entry which is preliminary data.</text>
</comment>
<evidence type="ECO:0000313" key="3">
    <source>
        <dbReference type="EMBL" id="KAJ6775488.1"/>
    </source>
</evidence>
<feature type="region of interest" description="Disordered" evidence="1">
    <location>
        <begin position="15"/>
        <end position="51"/>
    </location>
</feature>
<feature type="transmembrane region" description="Helical" evidence="2">
    <location>
        <begin position="162"/>
        <end position="181"/>
    </location>
</feature>
<dbReference type="EMBL" id="JAPFFK010000002">
    <property type="protein sequence ID" value="KAJ6775488.1"/>
    <property type="molecule type" value="Genomic_DNA"/>
</dbReference>
<feature type="transmembrane region" description="Helical" evidence="2">
    <location>
        <begin position="187"/>
        <end position="206"/>
    </location>
</feature>
<keyword evidence="4" id="KW-1185">Reference proteome</keyword>
<keyword evidence="2" id="KW-0472">Membrane</keyword>
<evidence type="ECO:0000256" key="1">
    <source>
        <dbReference type="SAM" id="MobiDB-lite"/>
    </source>
</evidence>
<keyword evidence="2" id="KW-1133">Transmembrane helix</keyword>
<name>A0A9Q0WZ60_SALPP</name>
<dbReference type="OrthoDB" id="10462250at2759"/>
<evidence type="ECO:0000256" key="2">
    <source>
        <dbReference type="SAM" id="Phobius"/>
    </source>
</evidence>
<dbReference type="Proteomes" id="UP001151532">
    <property type="component" value="Chromosome 5"/>
</dbReference>
<keyword evidence="2" id="KW-0812">Transmembrane</keyword>
<dbReference type="AlphaFoldDB" id="A0A9Q0WZ60"/>
<gene>
    <name evidence="3" type="ORF">OIU79_018617</name>
</gene>
<organism evidence="3 4">
    <name type="scientific">Salix purpurea</name>
    <name type="common">Purple osier willow</name>
    <dbReference type="NCBI Taxonomy" id="77065"/>
    <lineage>
        <taxon>Eukaryota</taxon>
        <taxon>Viridiplantae</taxon>
        <taxon>Streptophyta</taxon>
        <taxon>Embryophyta</taxon>
        <taxon>Tracheophyta</taxon>
        <taxon>Spermatophyta</taxon>
        <taxon>Magnoliopsida</taxon>
        <taxon>eudicotyledons</taxon>
        <taxon>Gunneridae</taxon>
        <taxon>Pentapetalae</taxon>
        <taxon>rosids</taxon>
        <taxon>fabids</taxon>
        <taxon>Malpighiales</taxon>
        <taxon>Salicaceae</taxon>
        <taxon>Saliceae</taxon>
        <taxon>Salix</taxon>
    </lineage>
</organism>
<reference evidence="3" key="2">
    <citation type="journal article" date="2023" name="Int. J. Mol. Sci.">
        <title>De Novo Assembly and Annotation of 11 Diverse Shrub Willow (Salix) Genomes Reveals Novel Gene Organization in Sex-Linked Regions.</title>
        <authorList>
            <person name="Hyden B."/>
            <person name="Feng K."/>
            <person name="Yates T.B."/>
            <person name="Jawdy S."/>
            <person name="Cereghino C."/>
            <person name="Smart L.B."/>
            <person name="Muchero W."/>
        </authorList>
    </citation>
    <scope>NUCLEOTIDE SEQUENCE</scope>
    <source>
        <tissue evidence="3">Shoot tip</tissue>
    </source>
</reference>
<protein>
    <submittedName>
        <fullName evidence="3">Uncharacterized protein</fullName>
    </submittedName>
</protein>
<proteinExistence type="predicted"/>
<sequence length="215" mass="24028">MVRIQREGNIDRRDLRDFQDVKGSPVESSLSSPLRISNRGNPRKTFPGDHGNTDVGFDHFSGQTKSLEGELGVRNWSGTSRKENAPVLHLSMKNQGKSVDIMMMKLRKIMLVRRTAAAVDLWTSSDFLFCGDKMENHENDALEVLKIWQGLQNNLARMMVGMGFKMLLAMLLLLASAWQLGTHSKTAILSTTGMVMLVVFTASLRGNKDESKSSR</sequence>